<gene>
    <name evidence="1" type="ORF">PoMZ_02758</name>
</gene>
<dbReference type="VEuPathDB" id="FungiDB:M_BR32_EuGene_00136561"/>
<protein>
    <submittedName>
        <fullName evidence="1">Uncharacterized protein</fullName>
    </submittedName>
</protein>
<proteinExistence type="predicted"/>
<dbReference type="Proteomes" id="UP000294847">
    <property type="component" value="Chromosome 3"/>
</dbReference>
<reference evidence="1 2" key="1">
    <citation type="journal article" date="2019" name="Mol. Biol. Evol.">
        <title>Blast fungal genomes show frequent chromosomal changes, gene gains and losses, and effector gene turnover.</title>
        <authorList>
            <person name="Gomez Luciano L.B."/>
            <person name="Jason Tsai I."/>
            <person name="Chuma I."/>
            <person name="Tosa Y."/>
            <person name="Chen Y.H."/>
            <person name="Li J.Y."/>
            <person name="Li M.Y."/>
            <person name="Jade Lu M.Y."/>
            <person name="Nakayashiki H."/>
            <person name="Li W.H."/>
        </authorList>
    </citation>
    <scope>NUCLEOTIDE SEQUENCE [LARGE SCALE GENOMIC DNA]</scope>
    <source>
        <strain evidence="1">MZ5-1-6</strain>
    </source>
</reference>
<name>A0A4P7N631_PYROR</name>
<evidence type="ECO:0000313" key="2">
    <source>
        <dbReference type="Proteomes" id="UP000294847"/>
    </source>
</evidence>
<organism evidence="1 2">
    <name type="scientific">Pyricularia oryzae</name>
    <name type="common">Rice blast fungus</name>
    <name type="synonym">Magnaporthe oryzae</name>
    <dbReference type="NCBI Taxonomy" id="318829"/>
    <lineage>
        <taxon>Eukaryota</taxon>
        <taxon>Fungi</taxon>
        <taxon>Dikarya</taxon>
        <taxon>Ascomycota</taxon>
        <taxon>Pezizomycotina</taxon>
        <taxon>Sordariomycetes</taxon>
        <taxon>Sordariomycetidae</taxon>
        <taxon>Magnaporthales</taxon>
        <taxon>Pyriculariaceae</taxon>
        <taxon>Pyricularia</taxon>
    </lineage>
</organism>
<dbReference type="EMBL" id="CP034206">
    <property type="protein sequence ID" value="QBZ57823.1"/>
    <property type="molecule type" value="Genomic_DNA"/>
</dbReference>
<evidence type="ECO:0000313" key="1">
    <source>
        <dbReference type="EMBL" id="QBZ57823.1"/>
    </source>
</evidence>
<sequence>MQFSTILSLVCFGASTAVLAAGVPAIQARGDIPFCQANHPSSHCTSTEACEQACGGAAQTSGCSSLCVCVCSDGRKL</sequence>
<dbReference type="AlphaFoldDB" id="A0A4P7N631"/>
<accession>A0A4P7N631</accession>